<dbReference type="OrthoDB" id="2377581at2759"/>
<dbReference type="Pfam" id="PF00520">
    <property type="entry name" value="Ion_trans"/>
    <property type="match status" value="1"/>
</dbReference>
<dbReference type="SUPFAM" id="SSF50969">
    <property type="entry name" value="YVTN repeat-like/Quinoprotein amine dehydrogenase"/>
    <property type="match status" value="1"/>
</dbReference>
<name>A0A397JDJ2_9GLOM</name>
<dbReference type="SUPFAM" id="SSF81324">
    <property type="entry name" value="Voltage-gated potassium channels"/>
    <property type="match status" value="1"/>
</dbReference>
<evidence type="ECO:0000256" key="6">
    <source>
        <dbReference type="SAM" id="Phobius"/>
    </source>
</evidence>
<feature type="transmembrane region" description="Helical" evidence="6">
    <location>
        <begin position="1060"/>
        <end position="1080"/>
    </location>
</feature>
<evidence type="ECO:0000256" key="3">
    <source>
        <dbReference type="ARBA" id="ARBA00022737"/>
    </source>
</evidence>
<keyword evidence="5 6" id="KW-0472">Membrane</keyword>
<evidence type="ECO:0000256" key="2">
    <source>
        <dbReference type="ARBA" id="ARBA00022692"/>
    </source>
</evidence>
<dbReference type="GO" id="GO:0005216">
    <property type="term" value="F:monoatomic ion channel activity"/>
    <property type="evidence" value="ECO:0007669"/>
    <property type="project" value="InterPro"/>
</dbReference>
<dbReference type="InterPro" id="IPR011044">
    <property type="entry name" value="Quino_amine_DH_bsu"/>
</dbReference>
<dbReference type="Proteomes" id="UP000266861">
    <property type="component" value="Unassembled WGS sequence"/>
</dbReference>
<comment type="subcellular location">
    <subcellularLocation>
        <location evidence="1">Membrane</location>
        <topology evidence="1">Multi-pass membrane protein</topology>
    </subcellularLocation>
</comment>
<gene>
    <name evidence="8" type="ORF">Glove_99g164</name>
</gene>
<feature type="transmembrane region" description="Helical" evidence="6">
    <location>
        <begin position="925"/>
        <end position="946"/>
    </location>
</feature>
<dbReference type="GO" id="GO:0098703">
    <property type="term" value="P:calcium ion import across plasma membrane"/>
    <property type="evidence" value="ECO:0007669"/>
    <property type="project" value="TreeGrafter"/>
</dbReference>
<keyword evidence="4 6" id="KW-1133">Transmembrane helix</keyword>
<keyword evidence="3" id="KW-0677">Repeat</keyword>
<evidence type="ECO:0000256" key="5">
    <source>
        <dbReference type="ARBA" id="ARBA00023136"/>
    </source>
</evidence>
<keyword evidence="2 6" id="KW-0812">Transmembrane</keyword>
<feature type="domain" description="Ion transport" evidence="7">
    <location>
        <begin position="931"/>
        <end position="1179"/>
    </location>
</feature>
<dbReference type="GO" id="GO:0005886">
    <property type="term" value="C:plasma membrane"/>
    <property type="evidence" value="ECO:0007669"/>
    <property type="project" value="TreeGrafter"/>
</dbReference>
<dbReference type="InterPro" id="IPR005821">
    <property type="entry name" value="Ion_trans_dom"/>
</dbReference>
<organism evidence="8 9">
    <name type="scientific">Diversispora epigaea</name>
    <dbReference type="NCBI Taxonomy" id="1348612"/>
    <lineage>
        <taxon>Eukaryota</taxon>
        <taxon>Fungi</taxon>
        <taxon>Fungi incertae sedis</taxon>
        <taxon>Mucoromycota</taxon>
        <taxon>Glomeromycotina</taxon>
        <taxon>Glomeromycetes</taxon>
        <taxon>Diversisporales</taxon>
        <taxon>Diversisporaceae</taxon>
        <taxon>Diversispora</taxon>
    </lineage>
</organism>
<protein>
    <recommendedName>
        <fullName evidence="7">Ion transport domain-containing protein</fullName>
    </recommendedName>
</protein>
<keyword evidence="9" id="KW-1185">Reference proteome</keyword>
<evidence type="ECO:0000313" key="8">
    <source>
        <dbReference type="EMBL" id="RHZ83264.1"/>
    </source>
</evidence>
<evidence type="ECO:0000256" key="1">
    <source>
        <dbReference type="ARBA" id="ARBA00004141"/>
    </source>
</evidence>
<evidence type="ECO:0000313" key="9">
    <source>
        <dbReference type="Proteomes" id="UP000266861"/>
    </source>
</evidence>
<accession>A0A397JDJ2</accession>
<proteinExistence type="predicted"/>
<feature type="transmembrane region" description="Helical" evidence="6">
    <location>
        <begin position="1151"/>
        <end position="1178"/>
    </location>
</feature>
<dbReference type="EMBL" id="PQFF01000092">
    <property type="protein sequence ID" value="RHZ83264.1"/>
    <property type="molecule type" value="Genomic_DNA"/>
</dbReference>
<feature type="transmembrane region" description="Helical" evidence="6">
    <location>
        <begin position="958"/>
        <end position="975"/>
    </location>
</feature>
<sequence>MEDKNFQELMEDSNIVPIITINPGTPGAEKAFNFDKVSIEKSEDTFSIDYRISNIDVIGVSPGEKYIITWSRNNGLLAVWPINQDSTKLSHTFSIKTKFNETVLKKTDKIYVSVSEDGEYVTISKITIIGGENTESVNMDSFDSPILDNEYSSITSFDIYSTNLNNSKHTRINSLEVTGPLIFVRNSHLMCFAKDEIYLISTNSWKIINKINFSQLIQNAPSYSSDSNAFIIDIYDILINSLRYGYMVWPEDNNGLSVWDIDGKLKQWFYTGSKESSHTLHAISHTGSLVARFQKETNAHGVKTKGTLSLYHIPTALAIFDIQVSDSTFYISFLSKSEQIVVCSLKDNVINTQIWDCWSGMLAYEETCPHLNTEKPFLLINENYIQVTEDNELEVYSLYKELNTFDTEKLHKSQEWVTVGKNLKLSCATEQYLDRSLCWGYIHDTERDVLVSKFLVEPWQESEDYMFAKWLDDEGKRFLIAGRDSIQIYFTKTKGVHNRYLRLELQYMWTVPLTQDAVINSLSFGKYKLPGEENIEKNTLQIQLSNNFNVTLILPDENELTSYKIISDACISVHYLCLQFPLDCDYFNRLAIRRQLKKLIWENIQICPSAFNKISLGDDKYIYPIEDFINLGWDDIVRIVLENNQYIPLFHNDKQTESALSLLVELQKSELVNIFMEYLIRHLRERNNLVKKGTTQSSLKIRQPGYAWTIGISLLDLFKFYPDKGLYLMKESSYFTTSLEAPVRILHTNLGDPYQVEERSVHGELSAVTHKAKLPRSVEQKAKQYFENLVVKIGVYFGIFEEKDLSSSPKYKNYAEYSQQLNKKDKLSWKESSGERERIRKKRLGTVQKTHPAKLCVVPWPDFCVFPSPLKENRGHFSKFWDNYVSPEISPFANVALNGSSEMFSEVSMEAIIKFKWDKFARVRYLSSCVTWFTFAILFCLTISIPDTLVPDSNKSNMNIHIFILVAIASFIYLIEELRQMNGRWKYYFYSPFNWVDLASYSLPLATAILVVLVKKEPPHWLKCFSILMVWTRSLIQLRAFAGPGKFIAIVFEITYKIRALFFVLAFLVMGFANAMFVLLRETDPYDLVPQYEGNITNSTSGDVIGSIFLTEIPQSSTNNWVRFDWSILATYSFLGIGWDSISQFNPSLPLAIMMFLFSAIAVVLLLNVLIGLISDVFNGSLQIARQKYLRQKAEIIAEIELFRLSSSQRSNIEWFPHLVYYEAHVDSINDWRQKLDQEEQGQVDVDFVRKELKVVKDELQSDFKGLKGTLKKIISKSGLEKVLEEVEEDESF</sequence>
<dbReference type="InterPro" id="IPR024862">
    <property type="entry name" value="TRPV"/>
</dbReference>
<comment type="caution">
    <text evidence="8">The sequence shown here is derived from an EMBL/GenBank/DDBJ whole genome shotgun (WGS) entry which is preliminary data.</text>
</comment>
<dbReference type="STRING" id="1348612.A0A397JDJ2"/>
<evidence type="ECO:0000256" key="4">
    <source>
        <dbReference type="ARBA" id="ARBA00022989"/>
    </source>
</evidence>
<dbReference type="PANTHER" id="PTHR10582:SF2">
    <property type="entry name" value="INACTIVE"/>
    <property type="match status" value="1"/>
</dbReference>
<dbReference type="PANTHER" id="PTHR10582">
    <property type="entry name" value="TRANSIENT RECEPTOR POTENTIAL ION CHANNEL PROTEIN"/>
    <property type="match status" value="1"/>
</dbReference>
<evidence type="ECO:0000259" key="7">
    <source>
        <dbReference type="Pfam" id="PF00520"/>
    </source>
</evidence>
<feature type="transmembrane region" description="Helical" evidence="6">
    <location>
        <begin position="987"/>
        <end position="1014"/>
    </location>
</feature>
<reference evidence="8 9" key="1">
    <citation type="submission" date="2018-08" db="EMBL/GenBank/DDBJ databases">
        <title>Genome and evolution of the arbuscular mycorrhizal fungus Diversispora epigaea (formerly Glomus versiforme) and its bacterial endosymbionts.</title>
        <authorList>
            <person name="Sun X."/>
            <person name="Fei Z."/>
            <person name="Harrison M."/>
        </authorList>
    </citation>
    <scope>NUCLEOTIDE SEQUENCE [LARGE SCALE GENOMIC DNA]</scope>
    <source>
        <strain evidence="8 9">IT104</strain>
    </source>
</reference>